<dbReference type="PROSITE" id="PS50010">
    <property type="entry name" value="DH_2"/>
    <property type="match status" value="1"/>
</dbReference>
<dbReference type="GO" id="GO:0005085">
    <property type="term" value="F:guanyl-nucleotide exchange factor activity"/>
    <property type="evidence" value="ECO:0007669"/>
    <property type="project" value="InterPro"/>
</dbReference>
<reference evidence="5 6" key="1">
    <citation type="journal article" date="2018" name="G3 (Bethesda)">
        <title>Phylogenetic and Phylogenomic Definition of Rhizopus Species.</title>
        <authorList>
            <person name="Gryganskyi A.P."/>
            <person name="Golan J."/>
            <person name="Dolatabadi S."/>
            <person name="Mondo S."/>
            <person name="Robb S."/>
            <person name="Idnurm A."/>
            <person name="Muszewska A."/>
            <person name="Steczkiewicz K."/>
            <person name="Masonjones S."/>
            <person name="Liao H.L."/>
            <person name="Gajdeczka M.T."/>
            <person name="Anike F."/>
            <person name="Vuek A."/>
            <person name="Anishchenko I.M."/>
            <person name="Voigt K."/>
            <person name="de Hoog G.S."/>
            <person name="Smith M.E."/>
            <person name="Heitman J."/>
            <person name="Vilgalys R."/>
            <person name="Stajich J.E."/>
        </authorList>
    </citation>
    <scope>NUCLEOTIDE SEQUENCE [LARGE SCALE GENOMIC DNA]</scope>
    <source>
        <strain evidence="5 6">LSU 92-RS-03</strain>
    </source>
</reference>
<dbReference type="GO" id="GO:0031106">
    <property type="term" value="P:septin ring organization"/>
    <property type="evidence" value="ECO:0007669"/>
    <property type="project" value="TreeGrafter"/>
</dbReference>
<dbReference type="InterPro" id="IPR011993">
    <property type="entry name" value="PH-like_dom_sf"/>
</dbReference>
<dbReference type="Pfam" id="PF00621">
    <property type="entry name" value="RhoGEF"/>
    <property type="match status" value="1"/>
</dbReference>
<dbReference type="Pfam" id="PF00564">
    <property type="entry name" value="PB1"/>
    <property type="match status" value="1"/>
</dbReference>
<keyword evidence="1" id="KW-0175">Coiled coil</keyword>
<evidence type="ECO:0008006" key="7">
    <source>
        <dbReference type="Google" id="ProtNLM"/>
    </source>
</evidence>
<feature type="coiled-coil region" evidence="1">
    <location>
        <begin position="134"/>
        <end position="161"/>
    </location>
</feature>
<dbReference type="InterPro" id="IPR000270">
    <property type="entry name" value="PB1_dom"/>
</dbReference>
<evidence type="ECO:0000256" key="1">
    <source>
        <dbReference type="SAM" id="Coils"/>
    </source>
</evidence>
<evidence type="ECO:0000313" key="6">
    <source>
        <dbReference type="Proteomes" id="UP000253551"/>
    </source>
</evidence>
<dbReference type="AlphaFoldDB" id="A0A367IUG9"/>
<sequence>NYMRQVQTQAILSPEAVHYLFGNLNILIDFQRRFLIQLEGTAQKPPEEQDFGSLFIQNESAFTVYEPYCANFFAAQDLVVQETPKLQKLAIILNPVYELPSMLIKPVQRICKYPLLMQQLIKSTHSEWAHVANMEQGLQAIRRVTEKVNETQRKHENIQILDEVKRRIDELRPAQIDSFGRLLLNDKIMMSQSDAPEKEMQVYLFEKTILMCKESRDSTKNKTSSISIKKKRRGSLEPKGVIVNSRIWNIRNRSSSGNYCLTIDWKDSDIDQVMFRFQNGEKMKLWESTLRSNITFKKINVSNTQLLSMKNVLPARIPDSFRTDNDIERNNGEGVRPKSSVVQSKISNSARNNVTPPFHFLSGQDPHGFLNRSQSESIVPEQVLYPNRARSKSSPNIKQQLNQQPVWKNTLSHLVESPSPYITAPSSLTEETLKLKLAFNNSIYVIVTRIDLCYAELIQKANRKIRTISALHSTDKLKFKYQDEDGDYITMSSDEDVQMALEMRGASNTITLFVSL</sequence>
<dbReference type="Pfam" id="PF15411">
    <property type="entry name" value="PH_10"/>
    <property type="match status" value="1"/>
</dbReference>
<feature type="non-terminal residue" evidence="5">
    <location>
        <position position="1"/>
    </location>
</feature>
<dbReference type="GO" id="GO:0005737">
    <property type="term" value="C:cytoplasm"/>
    <property type="evidence" value="ECO:0007669"/>
    <property type="project" value="TreeGrafter"/>
</dbReference>
<dbReference type="InterPro" id="IPR033511">
    <property type="entry name" value="Cdc24/Scd1_PH_dom"/>
</dbReference>
<dbReference type="CDD" id="cd00160">
    <property type="entry name" value="RhoGEF"/>
    <property type="match status" value="1"/>
</dbReference>
<dbReference type="SMART" id="SM00666">
    <property type="entry name" value="PB1"/>
    <property type="match status" value="1"/>
</dbReference>
<dbReference type="Gene3D" id="3.10.20.90">
    <property type="entry name" value="Phosphatidylinositol 3-kinase Catalytic Subunit, Chain A, domain 1"/>
    <property type="match status" value="1"/>
</dbReference>
<dbReference type="GO" id="GO:0000935">
    <property type="term" value="C:division septum"/>
    <property type="evidence" value="ECO:0007669"/>
    <property type="project" value="TreeGrafter"/>
</dbReference>
<feature type="domain" description="PB1" evidence="4">
    <location>
        <begin position="432"/>
        <end position="515"/>
    </location>
</feature>
<protein>
    <recommendedName>
        <fullName evidence="7">DH domain-containing protein</fullName>
    </recommendedName>
</protein>
<dbReference type="InterPro" id="IPR053793">
    <property type="entry name" value="PB1-like"/>
</dbReference>
<dbReference type="SUPFAM" id="SSF54277">
    <property type="entry name" value="CAD &amp; PB1 domains"/>
    <property type="match status" value="1"/>
</dbReference>
<dbReference type="InterPro" id="IPR053026">
    <property type="entry name" value="CDC42_GEF"/>
</dbReference>
<feature type="domain" description="DH" evidence="3">
    <location>
        <begin position="1"/>
        <end position="151"/>
    </location>
</feature>
<dbReference type="CDD" id="cd05992">
    <property type="entry name" value="PB1"/>
    <property type="match status" value="1"/>
</dbReference>
<evidence type="ECO:0000256" key="2">
    <source>
        <dbReference type="SAM" id="MobiDB-lite"/>
    </source>
</evidence>
<keyword evidence="6" id="KW-1185">Reference proteome</keyword>
<dbReference type="SUPFAM" id="SSF50729">
    <property type="entry name" value="PH domain-like"/>
    <property type="match status" value="1"/>
</dbReference>
<evidence type="ECO:0000313" key="5">
    <source>
        <dbReference type="EMBL" id="RCH81317.1"/>
    </source>
</evidence>
<dbReference type="CDD" id="cd13246">
    <property type="entry name" value="PH_Scd1"/>
    <property type="match status" value="1"/>
</dbReference>
<dbReference type="Gene3D" id="2.30.29.30">
    <property type="entry name" value="Pleckstrin-homology domain (PH domain)/Phosphotyrosine-binding domain (PTB)"/>
    <property type="match status" value="1"/>
</dbReference>
<accession>A0A367IUG9</accession>
<evidence type="ECO:0000259" key="3">
    <source>
        <dbReference type="PROSITE" id="PS50010"/>
    </source>
</evidence>
<dbReference type="PROSITE" id="PS00741">
    <property type="entry name" value="DH_1"/>
    <property type="match status" value="1"/>
</dbReference>
<dbReference type="InterPro" id="IPR000219">
    <property type="entry name" value="DH_dom"/>
</dbReference>
<dbReference type="InterPro" id="IPR035899">
    <property type="entry name" value="DBL_dom_sf"/>
</dbReference>
<evidence type="ECO:0000259" key="4">
    <source>
        <dbReference type="PROSITE" id="PS51745"/>
    </source>
</evidence>
<dbReference type="PANTHER" id="PTHR47339">
    <property type="entry name" value="CELL DIVISION CONTROL PROTEIN 24"/>
    <property type="match status" value="1"/>
</dbReference>
<dbReference type="STRING" id="4846.A0A367IUG9"/>
<dbReference type="Gene3D" id="1.20.900.10">
    <property type="entry name" value="Dbl homology (DH) domain"/>
    <property type="match status" value="1"/>
</dbReference>
<comment type="caution">
    <text evidence="5">The sequence shown here is derived from an EMBL/GenBank/DDBJ whole genome shotgun (WGS) entry which is preliminary data.</text>
</comment>
<name>A0A367IUG9_RHIST</name>
<organism evidence="5 6">
    <name type="scientific">Rhizopus stolonifer</name>
    <name type="common">Rhizopus nigricans</name>
    <dbReference type="NCBI Taxonomy" id="4846"/>
    <lineage>
        <taxon>Eukaryota</taxon>
        <taxon>Fungi</taxon>
        <taxon>Fungi incertae sedis</taxon>
        <taxon>Mucoromycota</taxon>
        <taxon>Mucoromycotina</taxon>
        <taxon>Mucoromycetes</taxon>
        <taxon>Mucorales</taxon>
        <taxon>Mucorineae</taxon>
        <taxon>Rhizopodaceae</taxon>
        <taxon>Rhizopus</taxon>
    </lineage>
</organism>
<dbReference type="InterPro" id="IPR001331">
    <property type="entry name" value="GDS_CDC24_CS"/>
</dbReference>
<dbReference type="SUPFAM" id="SSF48065">
    <property type="entry name" value="DBL homology domain (DH-domain)"/>
    <property type="match status" value="1"/>
</dbReference>
<dbReference type="SMART" id="SM00325">
    <property type="entry name" value="RhoGEF"/>
    <property type="match status" value="1"/>
</dbReference>
<dbReference type="GO" id="GO:0043332">
    <property type="term" value="C:mating projection tip"/>
    <property type="evidence" value="ECO:0007669"/>
    <property type="project" value="TreeGrafter"/>
</dbReference>
<feature type="region of interest" description="Disordered" evidence="2">
    <location>
        <begin position="323"/>
        <end position="343"/>
    </location>
</feature>
<dbReference type="EMBL" id="PJQM01005576">
    <property type="protein sequence ID" value="RCH81317.1"/>
    <property type="molecule type" value="Genomic_DNA"/>
</dbReference>
<dbReference type="PROSITE" id="PS51745">
    <property type="entry name" value="PB1"/>
    <property type="match status" value="1"/>
</dbReference>
<dbReference type="PANTHER" id="PTHR47339:SF1">
    <property type="entry name" value="CELL DIVISION CONTROL PROTEIN 24"/>
    <property type="match status" value="1"/>
</dbReference>
<dbReference type="Proteomes" id="UP000253551">
    <property type="component" value="Unassembled WGS sequence"/>
</dbReference>
<dbReference type="GO" id="GO:0030010">
    <property type="term" value="P:establishment of cell polarity"/>
    <property type="evidence" value="ECO:0007669"/>
    <property type="project" value="TreeGrafter"/>
</dbReference>
<gene>
    <name evidence="5" type="ORF">CU098_002190</name>
</gene>
<dbReference type="GO" id="GO:0035556">
    <property type="term" value="P:intracellular signal transduction"/>
    <property type="evidence" value="ECO:0007669"/>
    <property type="project" value="InterPro"/>
</dbReference>
<proteinExistence type="predicted"/>
<dbReference type="GO" id="GO:0005634">
    <property type="term" value="C:nucleus"/>
    <property type="evidence" value="ECO:0007669"/>
    <property type="project" value="TreeGrafter"/>
</dbReference>
<dbReference type="OrthoDB" id="1594986at2759"/>